<dbReference type="EMBL" id="JBBXJM010000006">
    <property type="protein sequence ID" value="KAL1406302.1"/>
    <property type="molecule type" value="Genomic_DNA"/>
</dbReference>
<dbReference type="GeneID" id="95989041"/>
<proteinExistence type="predicted"/>
<feature type="region of interest" description="Disordered" evidence="1">
    <location>
        <begin position="498"/>
        <end position="542"/>
    </location>
</feature>
<feature type="compositionally biased region" description="Basic and acidic residues" evidence="1">
    <location>
        <begin position="503"/>
        <end position="513"/>
    </location>
</feature>
<name>A0ABR3PV43_9TREE</name>
<organism evidence="2 3">
    <name type="scientific">Vanrija albida</name>
    <dbReference type="NCBI Taxonomy" id="181172"/>
    <lineage>
        <taxon>Eukaryota</taxon>
        <taxon>Fungi</taxon>
        <taxon>Dikarya</taxon>
        <taxon>Basidiomycota</taxon>
        <taxon>Agaricomycotina</taxon>
        <taxon>Tremellomycetes</taxon>
        <taxon>Trichosporonales</taxon>
        <taxon>Trichosporonaceae</taxon>
        <taxon>Vanrija</taxon>
    </lineage>
</organism>
<feature type="compositionally biased region" description="Pro residues" evidence="1">
    <location>
        <begin position="412"/>
        <end position="421"/>
    </location>
</feature>
<evidence type="ECO:0000313" key="2">
    <source>
        <dbReference type="EMBL" id="KAL1406302.1"/>
    </source>
</evidence>
<dbReference type="Proteomes" id="UP001565368">
    <property type="component" value="Unassembled WGS sequence"/>
</dbReference>
<keyword evidence="3" id="KW-1185">Reference proteome</keyword>
<protein>
    <recommendedName>
        <fullName evidence="4">Rad21/Rec8-like protein N-terminal domain-containing protein</fullName>
    </recommendedName>
</protein>
<feature type="region of interest" description="Disordered" evidence="1">
    <location>
        <begin position="383"/>
        <end position="423"/>
    </location>
</feature>
<sequence>MLQVLRMQMIRRFVFVFDPDFETYQEPLSVPPAIFTAIGRFLFLSAARNTPLLGHCKILLESIQSTQKEQLRRRVLDMARVATYKTKKRVRTDSQVNMLDARERLEMQDDDQGATRMVEYLERLRLADRTSDDDKIHRSFSEGVAAIGATRWARARRSGMARMSARKVELVEVAADAVPPLEAELGDEYLADHDSDMAAAERYDIILPRPLRTSLHHPVAPRTSIVELPEDEDNDEVVDDLADWDSSEDYVVTPPPHLQTGSPEYHIDDHDYAHNFIRHRSNSLGLSHVGVRDSIDFDSGRMNSLPRDGVLAGAEDTPLWEHVQARLAGYSLRDRMAPRTQYDDEVINDLDDEATWSPGFHPRLGSLPVAGDLDAEEDPFYYEEASRQDSFEECPDGSQGGAGAPTSHPHWAPAPAPLIHPRPPHLQAIETSATPSPIIRLPERLVEEGGMPGAGLAASYVSYPEAWDEGGGGGGHEVEVQIEDDRGREEVVYRGEGYGASRGHGEYAGHEGEGSQGWPSGDGAGHSAEHAAGEVYNDLDEW</sequence>
<comment type="caution">
    <text evidence="2">The sequence shown here is derived from an EMBL/GenBank/DDBJ whole genome shotgun (WGS) entry which is preliminary data.</text>
</comment>
<dbReference type="RefSeq" id="XP_069206246.1">
    <property type="nucleotide sequence ID" value="XM_069356405.1"/>
</dbReference>
<gene>
    <name evidence="2" type="ORF">Q8F55_007998</name>
</gene>
<evidence type="ECO:0000256" key="1">
    <source>
        <dbReference type="SAM" id="MobiDB-lite"/>
    </source>
</evidence>
<reference evidence="2 3" key="1">
    <citation type="submission" date="2023-08" db="EMBL/GenBank/DDBJ databases">
        <title>Annotated Genome Sequence of Vanrija albida AlHP1.</title>
        <authorList>
            <person name="Herzog R."/>
        </authorList>
    </citation>
    <scope>NUCLEOTIDE SEQUENCE [LARGE SCALE GENOMIC DNA]</scope>
    <source>
        <strain evidence="2 3">AlHP1</strain>
    </source>
</reference>
<evidence type="ECO:0008006" key="4">
    <source>
        <dbReference type="Google" id="ProtNLM"/>
    </source>
</evidence>
<evidence type="ECO:0000313" key="3">
    <source>
        <dbReference type="Proteomes" id="UP001565368"/>
    </source>
</evidence>
<accession>A0ABR3PV43</accession>